<sequence>MSLAKLTSLSTQTLSLLLERQRIQSLPTSTGTSTSSLHLRQITKNLQQLRAGILELRQIDGPFSEAVDLLSGQYDRMRVMLGPDADVNGSSTHPSAVLSPSSLERPVQEPLLGFSPPRAPPPPASGDVFTPYTDDPDASGYESTEMMLQGQRRIMDEQDDQLEHLSQSISRQHHISLQINDELDTHTGLLEGLDHDLDRTQSRMGNARRRLERVARGAKANGSSVTIALLILILLLLIIIFKT</sequence>
<reference evidence="1" key="2">
    <citation type="journal article" date="2020" name="Nat. Commun.">
        <title>Large-scale genome sequencing of mycorrhizal fungi provides insights into the early evolution of symbiotic traits.</title>
        <authorList>
            <person name="Miyauchi S."/>
            <person name="Kiss E."/>
            <person name="Kuo A."/>
            <person name="Drula E."/>
            <person name="Kohler A."/>
            <person name="Sanchez-Garcia M."/>
            <person name="Morin E."/>
            <person name="Andreopoulos B."/>
            <person name="Barry K.W."/>
            <person name="Bonito G."/>
            <person name="Buee M."/>
            <person name="Carver A."/>
            <person name="Chen C."/>
            <person name="Cichocki N."/>
            <person name="Clum A."/>
            <person name="Culley D."/>
            <person name="Crous P.W."/>
            <person name="Fauchery L."/>
            <person name="Girlanda M."/>
            <person name="Hayes R.D."/>
            <person name="Keri Z."/>
            <person name="LaButti K."/>
            <person name="Lipzen A."/>
            <person name="Lombard V."/>
            <person name="Magnuson J."/>
            <person name="Maillard F."/>
            <person name="Murat C."/>
            <person name="Nolan M."/>
            <person name="Ohm R.A."/>
            <person name="Pangilinan J."/>
            <person name="Pereira M.F."/>
            <person name="Perotto S."/>
            <person name="Peter M."/>
            <person name="Pfister S."/>
            <person name="Riley R."/>
            <person name="Sitrit Y."/>
            <person name="Stielow J.B."/>
            <person name="Szollosi G."/>
            <person name="Zifcakova L."/>
            <person name="Stursova M."/>
            <person name="Spatafora J.W."/>
            <person name="Tedersoo L."/>
            <person name="Vaario L.M."/>
            <person name="Yamada A."/>
            <person name="Yan M."/>
            <person name="Wang P."/>
            <person name="Xu J."/>
            <person name="Bruns T."/>
            <person name="Baldrian P."/>
            <person name="Vilgalys R."/>
            <person name="Dunand C."/>
            <person name="Henrissat B."/>
            <person name="Grigoriev I.V."/>
            <person name="Hibbett D."/>
            <person name="Nagy L.G."/>
            <person name="Martin F.M."/>
        </authorList>
    </citation>
    <scope>NUCLEOTIDE SEQUENCE</scope>
    <source>
        <strain evidence="1">P2</strain>
    </source>
</reference>
<name>A0ACB6ZT33_THEGA</name>
<evidence type="ECO:0000313" key="1">
    <source>
        <dbReference type="EMBL" id="KAF9652744.1"/>
    </source>
</evidence>
<comment type="caution">
    <text evidence="1">The sequence shown here is derived from an EMBL/GenBank/DDBJ whole genome shotgun (WGS) entry which is preliminary data.</text>
</comment>
<reference evidence="1" key="1">
    <citation type="submission" date="2019-10" db="EMBL/GenBank/DDBJ databases">
        <authorList>
            <consortium name="DOE Joint Genome Institute"/>
            <person name="Kuo A."/>
            <person name="Miyauchi S."/>
            <person name="Kiss E."/>
            <person name="Drula E."/>
            <person name="Kohler A."/>
            <person name="Sanchez-Garcia M."/>
            <person name="Andreopoulos B."/>
            <person name="Barry K.W."/>
            <person name="Bonito G."/>
            <person name="Buee M."/>
            <person name="Carver A."/>
            <person name="Chen C."/>
            <person name="Cichocki N."/>
            <person name="Clum A."/>
            <person name="Culley D."/>
            <person name="Crous P.W."/>
            <person name="Fauchery L."/>
            <person name="Girlanda M."/>
            <person name="Hayes R."/>
            <person name="Keri Z."/>
            <person name="Labutti K."/>
            <person name="Lipzen A."/>
            <person name="Lombard V."/>
            <person name="Magnuson J."/>
            <person name="Maillard F."/>
            <person name="Morin E."/>
            <person name="Murat C."/>
            <person name="Nolan M."/>
            <person name="Ohm R."/>
            <person name="Pangilinan J."/>
            <person name="Pereira M."/>
            <person name="Perotto S."/>
            <person name="Peter M."/>
            <person name="Riley R."/>
            <person name="Sitrit Y."/>
            <person name="Stielow B."/>
            <person name="Szollosi G."/>
            <person name="Zifcakova L."/>
            <person name="Stursova M."/>
            <person name="Spatafora J.W."/>
            <person name="Tedersoo L."/>
            <person name="Vaario L.-M."/>
            <person name="Yamada A."/>
            <person name="Yan M."/>
            <person name="Wang P."/>
            <person name="Xu J."/>
            <person name="Bruns T."/>
            <person name="Baldrian P."/>
            <person name="Vilgalys R."/>
            <person name="Henrissat B."/>
            <person name="Grigoriev I.V."/>
            <person name="Hibbett D."/>
            <person name="Nagy L.G."/>
            <person name="Martin F.M."/>
        </authorList>
    </citation>
    <scope>NUCLEOTIDE SEQUENCE</scope>
    <source>
        <strain evidence="1">P2</strain>
    </source>
</reference>
<evidence type="ECO:0000313" key="2">
    <source>
        <dbReference type="Proteomes" id="UP000886501"/>
    </source>
</evidence>
<protein>
    <submittedName>
        <fullName evidence="1">Uncharacterized protein</fullName>
    </submittedName>
</protein>
<accession>A0ACB6ZT33</accession>
<gene>
    <name evidence="1" type="ORF">BDM02DRAFT_3153570</name>
</gene>
<proteinExistence type="predicted"/>
<organism evidence="1 2">
    <name type="scientific">Thelephora ganbajun</name>
    <name type="common">Ganba fungus</name>
    <dbReference type="NCBI Taxonomy" id="370292"/>
    <lineage>
        <taxon>Eukaryota</taxon>
        <taxon>Fungi</taxon>
        <taxon>Dikarya</taxon>
        <taxon>Basidiomycota</taxon>
        <taxon>Agaricomycotina</taxon>
        <taxon>Agaricomycetes</taxon>
        <taxon>Thelephorales</taxon>
        <taxon>Thelephoraceae</taxon>
        <taxon>Thelephora</taxon>
    </lineage>
</organism>
<dbReference type="EMBL" id="MU117967">
    <property type="protein sequence ID" value="KAF9652744.1"/>
    <property type="molecule type" value="Genomic_DNA"/>
</dbReference>
<keyword evidence="2" id="KW-1185">Reference proteome</keyword>
<dbReference type="Proteomes" id="UP000886501">
    <property type="component" value="Unassembled WGS sequence"/>
</dbReference>